<dbReference type="RefSeq" id="WP_099620039.1">
    <property type="nucleotide sequence ID" value="NZ_KZ319345.1"/>
</dbReference>
<comment type="caution">
    <text evidence="4">The sequence shown here is derived from an EMBL/GenBank/DDBJ whole genome shotgun (WGS) entry which is preliminary data.</text>
</comment>
<evidence type="ECO:0000256" key="2">
    <source>
        <dbReference type="ARBA" id="ARBA00022679"/>
    </source>
</evidence>
<dbReference type="GO" id="GO:0008168">
    <property type="term" value="F:methyltransferase activity"/>
    <property type="evidence" value="ECO:0007669"/>
    <property type="project" value="UniProtKB-KW"/>
</dbReference>
<evidence type="ECO:0000256" key="1">
    <source>
        <dbReference type="ARBA" id="ARBA00022603"/>
    </source>
</evidence>
<dbReference type="Pfam" id="PF13708">
    <property type="entry name" value="DUF4942"/>
    <property type="match status" value="1"/>
</dbReference>
<evidence type="ECO:0000313" key="5">
    <source>
        <dbReference type="Proteomes" id="UP000229044"/>
    </source>
</evidence>
<keyword evidence="1" id="KW-0489">Methyltransferase</keyword>
<dbReference type="InterPro" id="IPR002052">
    <property type="entry name" value="DNA_methylase_N6_adenine_CS"/>
</dbReference>
<gene>
    <name evidence="4" type="ORF">CLH62_20565</name>
</gene>
<sequence length="559" mass="63495">MSTLALVSALKDHSEDFEFYPTTDEMLSAVRKDIQAILSDPFSDKYPIFSALDVGAGDGRALMRLTDGDRYAIEKSLMLVERQDRSIVTVGTDLFAQVLLDLRCDVIFSNPPYSHFGAWSEKIVREANAKLIYLIIPVRWQNDKSLQSAIESRKAETEVLAQFSFDTPDADRRARTVVDVVRIRLDKHSHNRGRSYRSNELRVDPFDLWFEQHFAPQSTVADCSNLDPKATIEARAKKRISTGRELITSLGLVQALSDFYQNDLSDLVGDYERICGLDPVLLGELGVSTEALAKGLKLKIEGLKHVYWHELFENFRPVTSRLATKTRQRVMDKLQASMSIDFTPDNVHALCAWLIKNCNQYFDDQLIELVERMTKKANVINYKSNVKTFAEEGWRYGRTPEIERYKLDHRIILECWKALDYGYFGDQSPTLDSTVADLLNDLMTVANNLGFETRHEAPAGRRAWEAGQKVLFHFTDRKTGQRAVAFEAKAHKKGTLHLKVNQRLMCRLNVEFGRLKGWVRNAQEAADEMDISVTQAQAAFHSNLRLGNDALLALAAPLP</sequence>
<dbReference type="Proteomes" id="UP000229044">
    <property type="component" value="Unassembled WGS sequence"/>
</dbReference>
<feature type="domain" description="DUF4942" evidence="3">
    <location>
        <begin position="302"/>
        <end position="515"/>
    </location>
</feature>
<dbReference type="Gene3D" id="3.40.50.150">
    <property type="entry name" value="Vaccinia Virus protein VP39"/>
    <property type="match status" value="1"/>
</dbReference>
<dbReference type="PROSITE" id="PS00092">
    <property type="entry name" value="N6_MTASE"/>
    <property type="match status" value="1"/>
</dbReference>
<dbReference type="SUPFAM" id="SSF53335">
    <property type="entry name" value="S-adenosyl-L-methionine-dependent methyltransferases"/>
    <property type="match status" value="1"/>
</dbReference>
<name>A0A2G1VAE3_9GAMM</name>
<dbReference type="InterPro" id="IPR029063">
    <property type="entry name" value="SAM-dependent_MTases_sf"/>
</dbReference>
<evidence type="ECO:0000313" key="4">
    <source>
        <dbReference type="EMBL" id="PHQ23672.1"/>
    </source>
</evidence>
<accession>A0A2G1VAE3</accession>
<dbReference type="CDD" id="cd02440">
    <property type="entry name" value="AdoMet_MTases"/>
    <property type="match status" value="1"/>
</dbReference>
<dbReference type="AlphaFoldDB" id="A0A2G1VAE3"/>
<reference evidence="4 5" key="1">
    <citation type="submission" date="2017-09" db="EMBL/GenBank/DDBJ databases">
        <title>The draft genome sequences of Marinobacter guineae M3B.</title>
        <authorList>
            <person name="Cao J."/>
        </authorList>
    </citation>
    <scope>NUCLEOTIDE SEQUENCE [LARGE SCALE GENOMIC DNA]</scope>
    <source>
        <strain evidence="4 5">M3B</strain>
    </source>
</reference>
<evidence type="ECO:0000259" key="3">
    <source>
        <dbReference type="Pfam" id="PF13708"/>
    </source>
</evidence>
<dbReference type="EMBL" id="NTFI01000013">
    <property type="protein sequence ID" value="PHQ23672.1"/>
    <property type="molecule type" value="Genomic_DNA"/>
</dbReference>
<dbReference type="OrthoDB" id="5919083at2"/>
<protein>
    <recommendedName>
        <fullName evidence="3">DUF4942 domain-containing protein</fullName>
    </recommendedName>
</protein>
<dbReference type="GO" id="GO:0003676">
    <property type="term" value="F:nucleic acid binding"/>
    <property type="evidence" value="ECO:0007669"/>
    <property type="project" value="InterPro"/>
</dbReference>
<dbReference type="InterPro" id="IPR031339">
    <property type="entry name" value="DUF4942"/>
</dbReference>
<keyword evidence="2" id="KW-0808">Transferase</keyword>
<keyword evidence="5" id="KW-1185">Reference proteome</keyword>
<proteinExistence type="predicted"/>
<dbReference type="GO" id="GO:0032259">
    <property type="term" value="P:methylation"/>
    <property type="evidence" value="ECO:0007669"/>
    <property type="project" value="UniProtKB-KW"/>
</dbReference>
<organism evidence="4 5">
    <name type="scientific">Marinobacter guineae</name>
    <dbReference type="NCBI Taxonomy" id="432303"/>
    <lineage>
        <taxon>Bacteria</taxon>
        <taxon>Pseudomonadati</taxon>
        <taxon>Pseudomonadota</taxon>
        <taxon>Gammaproteobacteria</taxon>
        <taxon>Pseudomonadales</taxon>
        <taxon>Marinobacteraceae</taxon>
        <taxon>Marinobacter</taxon>
    </lineage>
</organism>